<evidence type="ECO:0000313" key="1">
    <source>
        <dbReference type="EMBL" id="KAF1975964.1"/>
    </source>
</evidence>
<dbReference type="Proteomes" id="UP000800036">
    <property type="component" value="Unassembled WGS sequence"/>
</dbReference>
<protein>
    <recommendedName>
        <fullName evidence="3">AMP-dependent synthetase/ligase domain-containing protein</fullName>
    </recommendedName>
</protein>
<reference evidence="1" key="1">
    <citation type="journal article" date="2020" name="Stud. Mycol.">
        <title>101 Dothideomycetes genomes: a test case for predicting lifestyles and emergence of pathogens.</title>
        <authorList>
            <person name="Haridas S."/>
            <person name="Albert R."/>
            <person name="Binder M."/>
            <person name="Bloem J."/>
            <person name="Labutti K."/>
            <person name="Salamov A."/>
            <person name="Andreopoulos B."/>
            <person name="Baker S."/>
            <person name="Barry K."/>
            <person name="Bills G."/>
            <person name="Bluhm B."/>
            <person name="Cannon C."/>
            <person name="Castanera R."/>
            <person name="Culley D."/>
            <person name="Daum C."/>
            <person name="Ezra D."/>
            <person name="Gonzalez J."/>
            <person name="Henrissat B."/>
            <person name="Kuo A."/>
            <person name="Liang C."/>
            <person name="Lipzen A."/>
            <person name="Lutzoni F."/>
            <person name="Magnuson J."/>
            <person name="Mondo S."/>
            <person name="Nolan M."/>
            <person name="Ohm R."/>
            <person name="Pangilinan J."/>
            <person name="Park H.-J."/>
            <person name="Ramirez L."/>
            <person name="Alfaro M."/>
            <person name="Sun H."/>
            <person name="Tritt A."/>
            <person name="Yoshinaga Y."/>
            <person name="Zwiers L.-H."/>
            <person name="Turgeon B."/>
            <person name="Goodwin S."/>
            <person name="Spatafora J."/>
            <person name="Crous P."/>
            <person name="Grigoriev I."/>
        </authorList>
    </citation>
    <scope>NUCLEOTIDE SEQUENCE</scope>
    <source>
        <strain evidence="1">CBS 107.79</strain>
    </source>
</reference>
<accession>A0A6A5VFL5</accession>
<proteinExistence type="predicted"/>
<keyword evidence="2" id="KW-1185">Reference proteome</keyword>
<name>A0A6A5VFL5_9PLEO</name>
<gene>
    <name evidence="1" type="ORF">BU23DRAFT_456735</name>
</gene>
<organism evidence="1 2">
    <name type="scientific">Bimuria novae-zelandiae CBS 107.79</name>
    <dbReference type="NCBI Taxonomy" id="1447943"/>
    <lineage>
        <taxon>Eukaryota</taxon>
        <taxon>Fungi</taxon>
        <taxon>Dikarya</taxon>
        <taxon>Ascomycota</taxon>
        <taxon>Pezizomycotina</taxon>
        <taxon>Dothideomycetes</taxon>
        <taxon>Pleosporomycetidae</taxon>
        <taxon>Pleosporales</taxon>
        <taxon>Massarineae</taxon>
        <taxon>Didymosphaeriaceae</taxon>
        <taxon>Bimuria</taxon>
    </lineage>
</organism>
<dbReference type="Gene3D" id="3.40.50.12780">
    <property type="entry name" value="N-terminal domain of ligase-like"/>
    <property type="match status" value="1"/>
</dbReference>
<dbReference type="InterPro" id="IPR042099">
    <property type="entry name" value="ANL_N_sf"/>
</dbReference>
<sequence length="117" mass="12632">MIRIPVDGTLQAHCLPLFIFVSGATGTPKSVGLRRASVVAGALSLSAACLTVDDMVPQARPKPHATVVGIEVFSSVAVVSWFAACFDDGWMWDGWMKRASTLVFGVPAIIIRMERHY</sequence>
<evidence type="ECO:0000313" key="2">
    <source>
        <dbReference type="Proteomes" id="UP000800036"/>
    </source>
</evidence>
<dbReference type="AlphaFoldDB" id="A0A6A5VFL5"/>
<dbReference type="EMBL" id="ML976668">
    <property type="protein sequence ID" value="KAF1975964.1"/>
    <property type="molecule type" value="Genomic_DNA"/>
</dbReference>
<dbReference type="SUPFAM" id="SSF56801">
    <property type="entry name" value="Acetyl-CoA synthetase-like"/>
    <property type="match status" value="1"/>
</dbReference>
<evidence type="ECO:0008006" key="3">
    <source>
        <dbReference type="Google" id="ProtNLM"/>
    </source>
</evidence>